<accession>A0ABU1ZH78</accession>
<protein>
    <submittedName>
        <fullName evidence="2">Homoserine kinase type II</fullName>
        <ecNumber evidence="2">2.7.1.39</ecNumber>
    </submittedName>
</protein>
<organism evidence="2 3">
    <name type="scientific">Rhodoferax saidenbachensis</name>
    <dbReference type="NCBI Taxonomy" id="1484693"/>
    <lineage>
        <taxon>Bacteria</taxon>
        <taxon>Pseudomonadati</taxon>
        <taxon>Pseudomonadota</taxon>
        <taxon>Betaproteobacteria</taxon>
        <taxon>Burkholderiales</taxon>
        <taxon>Comamonadaceae</taxon>
        <taxon>Rhodoferax</taxon>
    </lineage>
</organism>
<feature type="domain" description="DUF7336" evidence="1">
    <location>
        <begin position="3"/>
        <end position="79"/>
    </location>
</feature>
<dbReference type="EMBL" id="JAVDXO010000001">
    <property type="protein sequence ID" value="MDR7304896.1"/>
    <property type="molecule type" value="Genomic_DNA"/>
</dbReference>
<dbReference type="Pfam" id="PF24024">
    <property type="entry name" value="DUF7336"/>
    <property type="match status" value="1"/>
</dbReference>
<sequence length="82" mass="9365">MNRVFVLQHLHLLNGDEEDVKMLGVYSTRESALAAIERFRKLPGFREQPQMACSRATGASEGFHLDEHELDQDSWSEGFETV</sequence>
<evidence type="ECO:0000313" key="3">
    <source>
        <dbReference type="Proteomes" id="UP001268089"/>
    </source>
</evidence>
<dbReference type="RefSeq" id="WP_310338456.1">
    <property type="nucleotide sequence ID" value="NZ_JAVDXO010000001.1"/>
</dbReference>
<dbReference type="Proteomes" id="UP001268089">
    <property type="component" value="Unassembled WGS sequence"/>
</dbReference>
<dbReference type="InterPro" id="IPR055760">
    <property type="entry name" value="DUF7336"/>
</dbReference>
<evidence type="ECO:0000259" key="1">
    <source>
        <dbReference type="Pfam" id="PF24024"/>
    </source>
</evidence>
<dbReference type="GO" id="GO:0004413">
    <property type="term" value="F:homoserine kinase activity"/>
    <property type="evidence" value="ECO:0007669"/>
    <property type="project" value="UniProtKB-EC"/>
</dbReference>
<name>A0ABU1ZH78_9BURK</name>
<evidence type="ECO:0000313" key="2">
    <source>
        <dbReference type="EMBL" id="MDR7304896.1"/>
    </source>
</evidence>
<keyword evidence="2" id="KW-0808">Transferase</keyword>
<keyword evidence="2" id="KW-0418">Kinase</keyword>
<proteinExistence type="predicted"/>
<reference evidence="2 3" key="1">
    <citation type="submission" date="2023-07" db="EMBL/GenBank/DDBJ databases">
        <title>Sorghum-associated microbial communities from plants grown in Nebraska, USA.</title>
        <authorList>
            <person name="Schachtman D."/>
        </authorList>
    </citation>
    <scope>NUCLEOTIDE SEQUENCE [LARGE SCALE GENOMIC DNA]</scope>
    <source>
        <strain evidence="2 3">BE308</strain>
    </source>
</reference>
<dbReference type="EC" id="2.7.1.39" evidence="2"/>
<keyword evidence="3" id="KW-1185">Reference proteome</keyword>
<comment type="caution">
    <text evidence="2">The sequence shown here is derived from an EMBL/GenBank/DDBJ whole genome shotgun (WGS) entry which is preliminary data.</text>
</comment>
<gene>
    <name evidence="2" type="ORF">J2X15_000162</name>
</gene>